<protein>
    <submittedName>
        <fullName evidence="2">Uncharacterized protein</fullName>
    </submittedName>
</protein>
<gene>
    <name evidence="2" type="ORF">MKW98_004052</name>
</gene>
<reference evidence="2" key="1">
    <citation type="submission" date="2022-04" db="EMBL/GenBank/DDBJ databases">
        <title>A functionally conserved STORR gene fusion in Papaver species that diverged 16.8 million years ago.</title>
        <authorList>
            <person name="Catania T."/>
        </authorList>
    </citation>
    <scope>NUCLEOTIDE SEQUENCE</scope>
    <source>
        <strain evidence="2">S-188037</strain>
    </source>
</reference>
<evidence type="ECO:0000313" key="2">
    <source>
        <dbReference type="EMBL" id="KAI3929898.1"/>
    </source>
</evidence>
<evidence type="ECO:0000256" key="1">
    <source>
        <dbReference type="SAM" id="MobiDB-lite"/>
    </source>
</evidence>
<proteinExistence type="predicted"/>
<evidence type="ECO:0000313" key="3">
    <source>
        <dbReference type="Proteomes" id="UP001202328"/>
    </source>
</evidence>
<feature type="region of interest" description="Disordered" evidence="1">
    <location>
        <begin position="30"/>
        <end position="113"/>
    </location>
</feature>
<accession>A0AAD4T276</accession>
<dbReference type="Proteomes" id="UP001202328">
    <property type="component" value="Unassembled WGS sequence"/>
</dbReference>
<sequence length="113" mass="12451">MKANVGVWKHTVERERYNILNILFSERITNKDGNTCNEDGHVVVDVPAPPTKKRGRPPGSKNKEKKTTNSRGDGSVQVVPQQESSGLLAQQAHMYPPNGLARDPMYQANGVAQ</sequence>
<keyword evidence="3" id="KW-1185">Reference proteome</keyword>
<name>A0AAD4T276_9MAGN</name>
<feature type="compositionally biased region" description="Polar residues" evidence="1">
    <location>
        <begin position="78"/>
        <end position="88"/>
    </location>
</feature>
<dbReference type="EMBL" id="JAJJMB010007553">
    <property type="protein sequence ID" value="KAI3929898.1"/>
    <property type="molecule type" value="Genomic_DNA"/>
</dbReference>
<dbReference type="AlphaFoldDB" id="A0AAD4T276"/>
<comment type="caution">
    <text evidence="2">The sequence shown here is derived from an EMBL/GenBank/DDBJ whole genome shotgun (WGS) entry which is preliminary data.</text>
</comment>
<organism evidence="2 3">
    <name type="scientific">Papaver atlanticum</name>
    <dbReference type="NCBI Taxonomy" id="357466"/>
    <lineage>
        <taxon>Eukaryota</taxon>
        <taxon>Viridiplantae</taxon>
        <taxon>Streptophyta</taxon>
        <taxon>Embryophyta</taxon>
        <taxon>Tracheophyta</taxon>
        <taxon>Spermatophyta</taxon>
        <taxon>Magnoliopsida</taxon>
        <taxon>Ranunculales</taxon>
        <taxon>Papaveraceae</taxon>
        <taxon>Papaveroideae</taxon>
        <taxon>Papaver</taxon>
    </lineage>
</organism>